<dbReference type="EMBL" id="CAJVQC010008543">
    <property type="protein sequence ID" value="CAG8594004.1"/>
    <property type="molecule type" value="Genomic_DNA"/>
</dbReference>
<gene>
    <name evidence="1" type="ORF">RPERSI_LOCUS5655</name>
</gene>
<organism evidence="1 2">
    <name type="scientific">Racocetra persica</name>
    <dbReference type="NCBI Taxonomy" id="160502"/>
    <lineage>
        <taxon>Eukaryota</taxon>
        <taxon>Fungi</taxon>
        <taxon>Fungi incertae sedis</taxon>
        <taxon>Mucoromycota</taxon>
        <taxon>Glomeromycotina</taxon>
        <taxon>Glomeromycetes</taxon>
        <taxon>Diversisporales</taxon>
        <taxon>Gigasporaceae</taxon>
        <taxon>Racocetra</taxon>
    </lineage>
</organism>
<comment type="caution">
    <text evidence="1">The sequence shown here is derived from an EMBL/GenBank/DDBJ whole genome shotgun (WGS) entry which is preliminary data.</text>
</comment>
<name>A0ACA9MK65_9GLOM</name>
<proteinExistence type="predicted"/>
<feature type="non-terminal residue" evidence="1">
    <location>
        <position position="1"/>
    </location>
</feature>
<protein>
    <submittedName>
        <fullName evidence="1">20836_t:CDS:1</fullName>
    </submittedName>
</protein>
<reference evidence="1" key="1">
    <citation type="submission" date="2021-06" db="EMBL/GenBank/DDBJ databases">
        <authorList>
            <person name="Kallberg Y."/>
            <person name="Tangrot J."/>
            <person name="Rosling A."/>
        </authorList>
    </citation>
    <scope>NUCLEOTIDE SEQUENCE</scope>
    <source>
        <strain evidence="1">MA461A</strain>
    </source>
</reference>
<evidence type="ECO:0000313" key="2">
    <source>
        <dbReference type="Proteomes" id="UP000789920"/>
    </source>
</evidence>
<dbReference type="Proteomes" id="UP000789920">
    <property type="component" value="Unassembled WGS sequence"/>
</dbReference>
<sequence length="105" mass="11714">ISLQDDYPTGGLLSGIIFSASTLNRYCSKLNIPLKIECANESENSLCFLHIISALSKFYSPHKSLDQPLDQLLYQPLYHITPITSAVRSAIRTTIRSTIRSTVRS</sequence>
<keyword evidence="2" id="KW-1185">Reference proteome</keyword>
<evidence type="ECO:0000313" key="1">
    <source>
        <dbReference type="EMBL" id="CAG8594004.1"/>
    </source>
</evidence>
<accession>A0ACA9MK65</accession>